<dbReference type="Pfam" id="PF00046">
    <property type="entry name" value="Homeodomain"/>
    <property type="match status" value="1"/>
</dbReference>
<dbReference type="GO" id="GO:0006355">
    <property type="term" value="P:regulation of DNA-templated transcription"/>
    <property type="evidence" value="ECO:0007669"/>
    <property type="project" value="UniProtKB-ARBA"/>
</dbReference>
<evidence type="ECO:0000313" key="18">
    <source>
        <dbReference type="Proteomes" id="UP001345219"/>
    </source>
</evidence>
<dbReference type="Gene3D" id="3.30.40.10">
    <property type="entry name" value="Zinc/RING finger domain, C3HC4 (zinc finger)"/>
    <property type="match status" value="1"/>
</dbReference>
<evidence type="ECO:0000313" key="17">
    <source>
        <dbReference type="EMBL" id="KAK4754918.1"/>
    </source>
</evidence>
<reference evidence="17 18" key="1">
    <citation type="journal article" date="2023" name="Hortic Res">
        <title>Pangenome of water caltrop reveals structural variations and asymmetric subgenome divergence after allopolyploidization.</title>
        <authorList>
            <person name="Zhang X."/>
            <person name="Chen Y."/>
            <person name="Wang L."/>
            <person name="Yuan Y."/>
            <person name="Fang M."/>
            <person name="Shi L."/>
            <person name="Lu R."/>
            <person name="Comes H.P."/>
            <person name="Ma Y."/>
            <person name="Chen Y."/>
            <person name="Huang G."/>
            <person name="Zhou Y."/>
            <person name="Zheng Z."/>
            <person name="Qiu Y."/>
        </authorList>
    </citation>
    <scope>NUCLEOTIDE SEQUENCE [LARGE SCALE GENOMIC DNA]</scope>
    <source>
        <tissue evidence="17">Roots</tissue>
    </source>
</reference>
<comment type="similarity">
    <text evidence="2">Belongs to the PHD-associated homeobox family.</text>
</comment>
<protein>
    <recommendedName>
        <fullName evidence="19">Pathogenesis-related homeodomain protein</fullName>
    </recommendedName>
</protein>
<dbReference type="Pfam" id="PF00628">
    <property type="entry name" value="PHD"/>
    <property type="match status" value="1"/>
</dbReference>
<dbReference type="InterPro" id="IPR011011">
    <property type="entry name" value="Znf_FYVE_PHD"/>
</dbReference>
<feature type="region of interest" description="Disordered" evidence="14">
    <location>
        <begin position="306"/>
        <end position="334"/>
    </location>
</feature>
<dbReference type="AlphaFoldDB" id="A0AAN7JUR5"/>
<evidence type="ECO:0000256" key="14">
    <source>
        <dbReference type="SAM" id="MobiDB-lite"/>
    </source>
</evidence>
<keyword evidence="6" id="KW-0805">Transcription regulation</keyword>
<dbReference type="CDD" id="cd00086">
    <property type="entry name" value="homeodomain"/>
    <property type="match status" value="1"/>
</dbReference>
<dbReference type="GO" id="GO:0008270">
    <property type="term" value="F:zinc ion binding"/>
    <property type="evidence" value="ECO:0007669"/>
    <property type="project" value="UniProtKB-KW"/>
</dbReference>
<organism evidence="17 18">
    <name type="scientific">Trapa incisa</name>
    <dbReference type="NCBI Taxonomy" id="236973"/>
    <lineage>
        <taxon>Eukaryota</taxon>
        <taxon>Viridiplantae</taxon>
        <taxon>Streptophyta</taxon>
        <taxon>Embryophyta</taxon>
        <taxon>Tracheophyta</taxon>
        <taxon>Spermatophyta</taxon>
        <taxon>Magnoliopsida</taxon>
        <taxon>eudicotyledons</taxon>
        <taxon>Gunneridae</taxon>
        <taxon>Pentapetalae</taxon>
        <taxon>rosids</taxon>
        <taxon>malvids</taxon>
        <taxon>Myrtales</taxon>
        <taxon>Lythraceae</taxon>
        <taxon>Trapa</taxon>
    </lineage>
</organism>
<evidence type="ECO:0000256" key="3">
    <source>
        <dbReference type="ARBA" id="ARBA00022723"/>
    </source>
</evidence>
<evidence type="ECO:0000256" key="8">
    <source>
        <dbReference type="ARBA" id="ARBA00023155"/>
    </source>
</evidence>
<dbReference type="Gene3D" id="1.10.10.60">
    <property type="entry name" value="Homeodomain-like"/>
    <property type="match status" value="1"/>
</dbReference>
<dbReference type="InterPro" id="IPR001965">
    <property type="entry name" value="Znf_PHD"/>
</dbReference>
<evidence type="ECO:0000256" key="1">
    <source>
        <dbReference type="ARBA" id="ARBA00004123"/>
    </source>
</evidence>
<comment type="caution">
    <text evidence="17">The sequence shown here is derived from an EMBL/GenBank/DDBJ whole genome shotgun (WGS) entry which is preliminary data.</text>
</comment>
<dbReference type="PANTHER" id="PTHR12628:SF10">
    <property type="entry name" value="HOMEOBOX DOMAIN-CONTAINING PROTEIN"/>
    <property type="match status" value="1"/>
</dbReference>
<dbReference type="InterPro" id="IPR045876">
    <property type="entry name" value="PRHA-like_PHD-finger"/>
</dbReference>
<evidence type="ECO:0000256" key="4">
    <source>
        <dbReference type="ARBA" id="ARBA00022771"/>
    </source>
</evidence>
<dbReference type="InterPro" id="IPR009057">
    <property type="entry name" value="Homeodomain-like_sf"/>
</dbReference>
<dbReference type="SUPFAM" id="SSF57903">
    <property type="entry name" value="FYVE/PHD zinc finger"/>
    <property type="match status" value="1"/>
</dbReference>
<keyword evidence="5" id="KW-0862">Zinc</keyword>
<keyword evidence="7 11" id="KW-0238">DNA-binding</keyword>
<keyword evidence="10 11" id="KW-0539">Nucleus</keyword>
<feature type="compositionally biased region" description="Low complexity" evidence="14">
    <location>
        <begin position="323"/>
        <end position="334"/>
    </location>
</feature>
<sequence length="689" mass="78353">MQATDKLNSKGHGKSRLANAEDGSELIASFKLKRQQKITSRQKRTKLHLKAGVSSLQRKMVKKPSNNKGRLRKSKMSNNNNAVSKENVDNTCEDGDVKKRRRRKRKKKRGKDLGELDEASRLQRRTRYLLIRMKTEQNLLDAYSDEGWKGQSREKIKPVKELLRAKKQILNCKLGIRDAIQQLDSLSSVGRIEESVMAPDGSIYHEHIFCAQCMQGEASPDNDIILCDGACNRAFHQKCLEPPLHSENIPPEDQGWFCRICDLKMEILESVNAHLGTFFSLESNWQEIFKEEAAWSDAGIEGLHQDNLWPSDDSEDDDYSAGTSYSSHDTSTSTSLSWSLDKEFILESQKSDQDVTGYPYSSDEFTDVDIIVGRRQRSAVDYKQLYNEMFGKDGAVAEQCSEDEDWGPTKRRRKEKESDAANTLMALHEIETCPCVEDKEVEREVPLEATQSKRMTFRIPLDAVEKLRQAFAENELPSRSDRVKLSEELGLHPEKVSKWFKNARYLALKTRKAERAVQSPNSPKEINEPVEETTGENILDCILPKDVDTANDSSGIGAIASEKGKGSPLGSMMMMKKHRKGSFNSPSFSNNNKVGAESDEKACLKKQMKLLKSKTKKDKMQDEFLSTDGLQQTPEIEVERLCKLKNRLENLKQCLLRFQKFKSKDRGRTKFPKELCVMYVPTAVVKEKA</sequence>
<keyword evidence="8 11" id="KW-0371">Homeobox</keyword>
<comment type="subcellular location">
    <subcellularLocation>
        <location evidence="1 11 13">Nucleus</location>
    </subcellularLocation>
</comment>
<dbReference type="Proteomes" id="UP001345219">
    <property type="component" value="Chromosome 8"/>
</dbReference>
<proteinExistence type="inferred from homology"/>
<dbReference type="GO" id="GO:0003682">
    <property type="term" value="F:chromatin binding"/>
    <property type="evidence" value="ECO:0007669"/>
    <property type="project" value="TreeGrafter"/>
</dbReference>
<evidence type="ECO:0000256" key="13">
    <source>
        <dbReference type="RuleBase" id="RU000682"/>
    </source>
</evidence>
<evidence type="ECO:0008006" key="19">
    <source>
        <dbReference type="Google" id="ProtNLM"/>
    </source>
</evidence>
<gene>
    <name evidence="17" type="ORF">SAY87_008675</name>
</gene>
<keyword evidence="9" id="KW-0804">Transcription</keyword>
<evidence type="ECO:0000256" key="7">
    <source>
        <dbReference type="ARBA" id="ARBA00023125"/>
    </source>
</evidence>
<dbReference type="PANTHER" id="PTHR12628">
    <property type="entry name" value="POLYCOMB-LIKE TRANSCRIPTION FACTOR"/>
    <property type="match status" value="1"/>
</dbReference>
<dbReference type="GO" id="GO:0005634">
    <property type="term" value="C:nucleus"/>
    <property type="evidence" value="ECO:0007669"/>
    <property type="project" value="UniProtKB-SubCell"/>
</dbReference>
<evidence type="ECO:0000256" key="9">
    <source>
        <dbReference type="ARBA" id="ARBA00023163"/>
    </source>
</evidence>
<dbReference type="SMART" id="SM00389">
    <property type="entry name" value="HOX"/>
    <property type="match status" value="1"/>
</dbReference>
<feature type="DNA-binding region" description="Homeobox" evidence="11">
    <location>
        <begin position="452"/>
        <end position="511"/>
    </location>
</feature>
<evidence type="ECO:0000256" key="5">
    <source>
        <dbReference type="ARBA" id="ARBA00022833"/>
    </source>
</evidence>
<dbReference type="InterPro" id="IPR001356">
    <property type="entry name" value="HD"/>
</dbReference>
<evidence type="ECO:0000256" key="10">
    <source>
        <dbReference type="ARBA" id="ARBA00023242"/>
    </source>
</evidence>
<dbReference type="InterPro" id="IPR013083">
    <property type="entry name" value="Znf_RING/FYVE/PHD"/>
</dbReference>
<dbReference type="EMBL" id="JAXIOK010000014">
    <property type="protein sequence ID" value="KAK4754918.1"/>
    <property type="molecule type" value="Genomic_DNA"/>
</dbReference>
<dbReference type="InterPro" id="IPR019787">
    <property type="entry name" value="Znf_PHD-finger"/>
</dbReference>
<feature type="region of interest" description="Disordered" evidence="14">
    <location>
        <begin position="1"/>
        <end position="23"/>
    </location>
</feature>
<name>A0AAN7JUR5_9MYRT</name>
<dbReference type="FunFam" id="1.10.10.60:FF:000437">
    <property type="entry name" value="pathogenesis-related homeodomain protein"/>
    <property type="match status" value="1"/>
</dbReference>
<dbReference type="FunFam" id="3.30.40.10:FF:000270">
    <property type="entry name" value="pathogenesis-related homeodomain protein-like"/>
    <property type="match status" value="1"/>
</dbReference>
<feature type="region of interest" description="Disordered" evidence="14">
    <location>
        <begin position="52"/>
        <end position="114"/>
    </location>
</feature>
<dbReference type="InterPro" id="IPR019786">
    <property type="entry name" value="Zinc_finger_PHD-type_CS"/>
</dbReference>
<feature type="compositionally biased region" description="Basic residues" evidence="14">
    <location>
        <begin position="98"/>
        <end position="110"/>
    </location>
</feature>
<dbReference type="CDD" id="cd15504">
    <property type="entry name" value="PHD_PRHA_like"/>
    <property type="match status" value="1"/>
</dbReference>
<keyword evidence="4 12" id="KW-0863">Zinc-finger</keyword>
<dbReference type="PROSITE" id="PS50071">
    <property type="entry name" value="HOMEOBOX_2"/>
    <property type="match status" value="1"/>
</dbReference>
<dbReference type="SMART" id="SM00249">
    <property type="entry name" value="PHD"/>
    <property type="match status" value="1"/>
</dbReference>
<keyword evidence="3" id="KW-0479">Metal-binding</keyword>
<dbReference type="GO" id="GO:0043565">
    <property type="term" value="F:sequence-specific DNA binding"/>
    <property type="evidence" value="ECO:0007669"/>
    <property type="project" value="UniProtKB-ARBA"/>
</dbReference>
<dbReference type="PROSITE" id="PS50016">
    <property type="entry name" value="ZF_PHD_2"/>
    <property type="match status" value="1"/>
</dbReference>
<dbReference type="GO" id="GO:0045814">
    <property type="term" value="P:negative regulation of gene expression, epigenetic"/>
    <property type="evidence" value="ECO:0007669"/>
    <property type="project" value="TreeGrafter"/>
</dbReference>
<evidence type="ECO:0000259" key="15">
    <source>
        <dbReference type="PROSITE" id="PS50016"/>
    </source>
</evidence>
<evidence type="ECO:0000259" key="16">
    <source>
        <dbReference type="PROSITE" id="PS50071"/>
    </source>
</evidence>
<evidence type="ECO:0000256" key="2">
    <source>
        <dbReference type="ARBA" id="ARBA00007427"/>
    </source>
</evidence>
<feature type="domain" description="PHD-type" evidence="15">
    <location>
        <begin position="207"/>
        <end position="264"/>
    </location>
</feature>
<feature type="domain" description="Homeobox" evidence="16">
    <location>
        <begin position="450"/>
        <end position="510"/>
    </location>
</feature>
<keyword evidence="18" id="KW-1185">Reference proteome</keyword>
<evidence type="ECO:0000256" key="11">
    <source>
        <dbReference type="PROSITE-ProRule" id="PRU00108"/>
    </source>
</evidence>
<dbReference type="SUPFAM" id="SSF46689">
    <property type="entry name" value="Homeodomain-like"/>
    <property type="match status" value="1"/>
</dbReference>
<evidence type="ECO:0000256" key="12">
    <source>
        <dbReference type="PROSITE-ProRule" id="PRU00146"/>
    </source>
</evidence>
<dbReference type="PROSITE" id="PS01359">
    <property type="entry name" value="ZF_PHD_1"/>
    <property type="match status" value="1"/>
</dbReference>
<dbReference type="GO" id="GO:0010557">
    <property type="term" value="P:positive regulation of macromolecule biosynthetic process"/>
    <property type="evidence" value="ECO:0007669"/>
    <property type="project" value="UniProtKB-ARBA"/>
</dbReference>
<accession>A0AAN7JUR5</accession>
<evidence type="ECO:0000256" key="6">
    <source>
        <dbReference type="ARBA" id="ARBA00023015"/>
    </source>
</evidence>